<accession>A0AAN7QID6</accession>
<keyword evidence="1" id="KW-0812">Transmembrane</keyword>
<dbReference type="EMBL" id="JAXIOK010000006">
    <property type="protein sequence ID" value="KAK4767823.1"/>
    <property type="molecule type" value="Genomic_DNA"/>
</dbReference>
<organism evidence="2 3">
    <name type="scientific">Trapa incisa</name>
    <dbReference type="NCBI Taxonomy" id="236973"/>
    <lineage>
        <taxon>Eukaryota</taxon>
        <taxon>Viridiplantae</taxon>
        <taxon>Streptophyta</taxon>
        <taxon>Embryophyta</taxon>
        <taxon>Tracheophyta</taxon>
        <taxon>Spermatophyta</taxon>
        <taxon>Magnoliopsida</taxon>
        <taxon>eudicotyledons</taxon>
        <taxon>Gunneridae</taxon>
        <taxon>Pentapetalae</taxon>
        <taxon>rosids</taxon>
        <taxon>malvids</taxon>
        <taxon>Myrtales</taxon>
        <taxon>Lythraceae</taxon>
        <taxon>Trapa</taxon>
    </lineage>
</organism>
<gene>
    <name evidence="2" type="ORF">SAY87_002964</name>
</gene>
<evidence type="ECO:0000313" key="3">
    <source>
        <dbReference type="Proteomes" id="UP001345219"/>
    </source>
</evidence>
<proteinExistence type="predicted"/>
<evidence type="ECO:0000313" key="2">
    <source>
        <dbReference type="EMBL" id="KAK4767823.1"/>
    </source>
</evidence>
<comment type="caution">
    <text evidence="2">The sequence shown here is derived from an EMBL/GenBank/DDBJ whole genome shotgun (WGS) entry which is preliminary data.</text>
</comment>
<reference evidence="2 3" key="1">
    <citation type="journal article" date="2023" name="Hortic Res">
        <title>Pangenome of water caltrop reveals structural variations and asymmetric subgenome divergence after allopolyploidization.</title>
        <authorList>
            <person name="Zhang X."/>
            <person name="Chen Y."/>
            <person name="Wang L."/>
            <person name="Yuan Y."/>
            <person name="Fang M."/>
            <person name="Shi L."/>
            <person name="Lu R."/>
            <person name="Comes H.P."/>
            <person name="Ma Y."/>
            <person name="Chen Y."/>
            <person name="Huang G."/>
            <person name="Zhou Y."/>
            <person name="Zheng Z."/>
            <person name="Qiu Y."/>
        </authorList>
    </citation>
    <scope>NUCLEOTIDE SEQUENCE [LARGE SCALE GENOMIC DNA]</scope>
    <source>
        <tissue evidence="2">Roots</tissue>
    </source>
</reference>
<dbReference type="PANTHER" id="PTHR33625:SF4">
    <property type="entry name" value="OS08G0179900 PROTEIN"/>
    <property type="match status" value="1"/>
</dbReference>
<keyword evidence="3" id="KW-1185">Reference proteome</keyword>
<dbReference type="Proteomes" id="UP001345219">
    <property type="component" value="Chromosome 3"/>
</dbReference>
<keyword evidence="1" id="KW-0472">Membrane</keyword>
<name>A0AAN7QID6_9MYRT</name>
<protein>
    <submittedName>
        <fullName evidence="2">Uncharacterized protein</fullName>
    </submittedName>
</protein>
<evidence type="ECO:0000256" key="1">
    <source>
        <dbReference type="SAM" id="Phobius"/>
    </source>
</evidence>
<dbReference type="AlphaFoldDB" id="A0AAN7QID6"/>
<keyword evidence="1" id="KW-1133">Transmembrane helix</keyword>
<dbReference type="PANTHER" id="PTHR33625">
    <property type="entry name" value="OS08G0179900 PROTEIN"/>
    <property type="match status" value="1"/>
</dbReference>
<feature type="transmembrane region" description="Helical" evidence="1">
    <location>
        <begin position="347"/>
        <end position="364"/>
    </location>
</feature>
<sequence>MGGGGVIRTVGKVVGIGAAASRSFRGVPLADQSARGASLNVASIVTSKSISASTSDVAAVSVQRPAWEIDDWEFAGEEGDPVITSGEPLTRVVFGPTPTFEEARAATDELKDALEKVYLSSPAASDSGILTPLGHQSDCPLLSDSEVESKRVFFRESVIAAAAPAPKHAVQAFKLLSQSSAAQVPSGTSSYLSYSSCMHARHTNLLCYAQNAVASIASDPNVWDAVLKNEALMDFLQARKSTAVEFPPDDSDTKNFVENGTPQDVISVNSFDNSAAETRSGGEDMSSKVSGLFQHVKHAVEEAVEGVKHAVEEMVSKVSSLFQHIFGRKEDDNYTDGGKEDGTGTTLGQSFLGLAMLAIMVILLRRA</sequence>